<dbReference type="Gene3D" id="3.90.226.10">
    <property type="entry name" value="2-enoyl-CoA Hydratase, Chain A, domain 1"/>
    <property type="match status" value="1"/>
</dbReference>
<dbReference type="InterPro" id="IPR041613">
    <property type="entry name" value="Pept_S41_N"/>
</dbReference>
<keyword evidence="4" id="KW-1185">Reference proteome</keyword>
<evidence type="ECO:0000259" key="2">
    <source>
        <dbReference type="Pfam" id="PF18294"/>
    </source>
</evidence>
<dbReference type="AlphaFoldDB" id="A0A7G3GCK7"/>
<evidence type="ECO:0000313" key="3">
    <source>
        <dbReference type="EMBL" id="QBC44395.1"/>
    </source>
</evidence>
<organism evidence="3 4">
    <name type="scientific">Iodobacter fluviatilis</name>
    <dbReference type="NCBI Taxonomy" id="537"/>
    <lineage>
        <taxon>Bacteria</taxon>
        <taxon>Pseudomonadati</taxon>
        <taxon>Pseudomonadota</taxon>
        <taxon>Betaproteobacteria</taxon>
        <taxon>Neisseriales</taxon>
        <taxon>Chitinibacteraceae</taxon>
        <taxon>Iodobacter</taxon>
    </lineage>
</organism>
<dbReference type="SUPFAM" id="SSF50156">
    <property type="entry name" value="PDZ domain-like"/>
    <property type="match status" value="1"/>
</dbReference>
<dbReference type="Pfam" id="PF18294">
    <property type="entry name" value="Pept_S41_N"/>
    <property type="match status" value="1"/>
</dbReference>
<dbReference type="Pfam" id="PF03572">
    <property type="entry name" value="Peptidase_S41"/>
    <property type="match status" value="1"/>
</dbReference>
<dbReference type="InterPro" id="IPR005151">
    <property type="entry name" value="Tail-specific_protease"/>
</dbReference>
<evidence type="ECO:0000259" key="1">
    <source>
        <dbReference type="Pfam" id="PF03572"/>
    </source>
</evidence>
<dbReference type="PANTHER" id="PTHR32060">
    <property type="entry name" value="TAIL-SPECIFIC PROTEASE"/>
    <property type="match status" value="1"/>
</dbReference>
<dbReference type="CDD" id="cd07561">
    <property type="entry name" value="Peptidase_S41_CPP_like"/>
    <property type="match status" value="1"/>
</dbReference>
<dbReference type="KEGG" id="ifl:C1H71_13220"/>
<dbReference type="GO" id="GO:0006508">
    <property type="term" value="P:proteolysis"/>
    <property type="evidence" value="ECO:0007669"/>
    <property type="project" value="InterPro"/>
</dbReference>
<dbReference type="Proteomes" id="UP000515917">
    <property type="component" value="Chromosome"/>
</dbReference>
<dbReference type="Gene3D" id="3.30.750.170">
    <property type="match status" value="1"/>
</dbReference>
<proteinExistence type="predicted"/>
<dbReference type="InterPro" id="IPR036034">
    <property type="entry name" value="PDZ_sf"/>
</dbReference>
<dbReference type="SUPFAM" id="SSF52096">
    <property type="entry name" value="ClpP/crotonase"/>
    <property type="match status" value="1"/>
</dbReference>
<reference evidence="3 4" key="1">
    <citation type="submission" date="2018-01" db="EMBL/GenBank/DDBJ databases">
        <title>Genome sequence of Iodobacter sp. strain PCH194 isolated from Indian Trans-Himalaya.</title>
        <authorList>
            <person name="Kumar V."/>
            <person name="Thakur V."/>
            <person name="Kumar S."/>
            <person name="Singh D."/>
        </authorList>
    </citation>
    <scope>NUCLEOTIDE SEQUENCE [LARGE SCALE GENOMIC DNA]</scope>
    <source>
        <strain evidence="3 4">PCH194</strain>
    </source>
</reference>
<dbReference type="PANTHER" id="PTHR32060:SF30">
    <property type="entry name" value="CARBOXY-TERMINAL PROCESSING PROTEASE CTPA"/>
    <property type="match status" value="1"/>
</dbReference>
<dbReference type="GO" id="GO:0030288">
    <property type="term" value="C:outer membrane-bounded periplasmic space"/>
    <property type="evidence" value="ECO:0007669"/>
    <property type="project" value="TreeGrafter"/>
</dbReference>
<dbReference type="EMBL" id="CP025781">
    <property type="protein sequence ID" value="QBC44395.1"/>
    <property type="molecule type" value="Genomic_DNA"/>
</dbReference>
<dbReference type="Gene3D" id="2.30.42.10">
    <property type="match status" value="1"/>
</dbReference>
<feature type="domain" description="Peptidase S41 N-terminal" evidence="2">
    <location>
        <begin position="87"/>
        <end position="127"/>
    </location>
</feature>
<name>A0A7G3GCK7_9NEIS</name>
<dbReference type="PROSITE" id="PS51257">
    <property type="entry name" value="PROKAR_LIPOPROTEIN"/>
    <property type="match status" value="1"/>
</dbReference>
<gene>
    <name evidence="3" type="ORF">C1H71_13220</name>
</gene>
<dbReference type="InterPro" id="IPR029045">
    <property type="entry name" value="ClpP/crotonase-like_dom_sf"/>
</dbReference>
<accession>A0A7G3GCK7</accession>
<sequence>MTQVLRETMIFNPTTVLKHSLKLSYLGLICALTACGGSQEAESNAFNDGSLASSSTYKDLCALPRHGINPYNGNLSYPDRQGSLDDEKNWVRSWVDETYLWYREVPNNLNPNNYANAVDYFADLKTSSITPSGTTKDHFHFTENTEEANKQSQSGIVLGYGMAFSFITNQPPRKLIVAYTEPNSPAALAGIQRGMEIESVDDVDLTNSNNVVALNSGLFPTIANQSHTFIFKNSNGQRISKVLTAANIQTTPVQNVTSFSTSTGKVGYLTFNSHNAIAEKQLIDAVDKLKNEGVSDLILDLRYNGGGALYIAGELSYMIAGAAKTQGKTFFKLKYNDKTPVDPNNTWTFPQNSTISSAFLPRPLPTLNLKQVTILAGSGTCSASEAIINGLQGVDVKVNLIGGQTCGKPYGFTPQDNCGTTYYAVQFQGENHKGFGDYADGFAPTCKVSEDFKSPLGDQNERLITAALNYRSTGQCPAYGQAMGQSQAESKPLRPAIREIMTLEKAKR</sequence>
<feature type="domain" description="Tail specific protease" evidence="1">
    <location>
        <begin position="265"/>
        <end position="409"/>
    </location>
</feature>
<dbReference type="GO" id="GO:0007165">
    <property type="term" value="P:signal transduction"/>
    <property type="evidence" value="ECO:0007669"/>
    <property type="project" value="TreeGrafter"/>
</dbReference>
<dbReference type="GO" id="GO:0008236">
    <property type="term" value="F:serine-type peptidase activity"/>
    <property type="evidence" value="ECO:0007669"/>
    <property type="project" value="InterPro"/>
</dbReference>
<protein>
    <submittedName>
        <fullName evidence="3">Peptidase S41</fullName>
    </submittedName>
</protein>
<dbReference type="GO" id="GO:0004175">
    <property type="term" value="F:endopeptidase activity"/>
    <property type="evidence" value="ECO:0007669"/>
    <property type="project" value="TreeGrafter"/>
</dbReference>
<evidence type="ECO:0000313" key="4">
    <source>
        <dbReference type="Proteomes" id="UP000515917"/>
    </source>
</evidence>